<dbReference type="GO" id="GO:0036297">
    <property type="term" value="P:interstrand cross-link repair"/>
    <property type="evidence" value="ECO:0007669"/>
    <property type="project" value="TreeGrafter"/>
</dbReference>
<dbReference type="Proteomes" id="UP000738359">
    <property type="component" value="Unassembled WGS sequence"/>
</dbReference>
<evidence type="ECO:0000256" key="6">
    <source>
        <dbReference type="ARBA" id="ARBA00023125"/>
    </source>
</evidence>
<accession>A0A9P6M1I1</accession>
<reference evidence="11" key="1">
    <citation type="journal article" date="2020" name="Fungal Divers.">
        <title>Resolving the Mortierellaceae phylogeny through synthesis of multi-gene phylogenetics and phylogenomics.</title>
        <authorList>
            <person name="Vandepol N."/>
            <person name="Liber J."/>
            <person name="Desiro A."/>
            <person name="Na H."/>
            <person name="Kennedy M."/>
            <person name="Barry K."/>
            <person name="Grigoriev I.V."/>
            <person name="Miller A.N."/>
            <person name="O'Donnell K."/>
            <person name="Stajich J.E."/>
            <person name="Bonito G."/>
        </authorList>
    </citation>
    <scope>NUCLEOTIDE SEQUENCE</scope>
    <source>
        <strain evidence="11">CK1249</strain>
    </source>
</reference>
<proteinExistence type="inferred from homology"/>
<name>A0A9P6M1I1_MORAP</name>
<evidence type="ECO:0000313" key="12">
    <source>
        <dbReference type="Proteomes" id="UP000738359"/>
    </source>
</evidence>
<evidence type="ECO:0000256" key="2">
    <source>
        <dbReference type="ARBA" id="ARBA00007053"/>
    </source>
</evidence>
<keyword evidence="5" id="KW-0809">Transit peptide</keyword>
<keyword evidence="4" id="KW-0227">DNA damage</keyword>
<evidence type="ECO:0000256" key="7">
    <source>
        <dbReference type="ARBA" id="ARBA00023128"/>
    </source>
</evidence>
<dbReference type="OrthoDB" id="17164at2759"/>
<protein>
    <recommendedName>
        <fullName evidence="3">Mitochondrial genome maintenance protein MGM101</fullName>
    </recommendedName>
</protein>
<dbReference type="InterPro" id="IPR009446">
    <property type="entry name" value="Mgm101"/>
</dbReference>
<comment type="caution">
    <text evidence="11">The sequence shown here is derived from an EMBL/GenBank/DDBJ whole genome shotgun (WGS) entry which is preliminary data.</text>
</comment>
<dbReference type="EMBL" id="JAAAHY010000615">
    <property type="protein sequence ID" value="KAF9960705.1"/>
    <property type="molecule type" value="Genomic_DNA"/>
</dbReference>
<dbReference type="AlphaFoldDB" id="A0A9P6M1I1"/>
<keyword evidence="6" id="KW-0238">DNA-binding</keyword>
<dbReference type="GO" id="GO:0000725">
    <property type="term" value="P:recombinational repair"/>
    <property type="evidence" value="ECO:0007669"/>
    <property type="project" value="TreeGrafter"/>
</dbReference>
<dbReference type="PANTHER" id="PTHR31404:SF0">
    <property type="entry name" value="MITOCHONDRIAL GENOME MAINTENANCE PROTEIN MGM101"/>
    <property type="match status" value="1"/>
</dbReference>
<dbReference type="GO" id="GO:0003697">
    <property type="term" value="F:single-stranded DNA binding"/>
    <property type="evidence" value="ECO:0007669"/>
    <property type="project" value="InterPro"/>
</dbReference>
<evidence type="ECO:0000256" key="9">
    <source>
        <dbReference type="ARBA" id="ARBA00023271"/>
    </source>
</evidence>
<gene>
    <name evidence="11" type="ORF">BGZ70_008516</name>
</gene>
<keyword evidence="7" id="KW-0496">Mitochondrion</keyword>
<feature type="compositionally biased region" description="Low complexity" evidence="10">
    <location>
        <begin position="82"/>
        <end position="101"/>
    </location>
</feature>
<evidence type="ECO:0000256" key="8">
    <source>
        <dbReference type="ARBA" id="ARBA00023204"/>
    </source>
</evidence>
<evidence type="ECO:0000256" key="1">
    <source>
        <dbReference type="ARBA" id="ARBA00004436"/>
    </source>
</evidence>
<keyword evidence="12" id="KW-1185">Reference proteome</keyword>
<evidence type="ECO:0000256" key="4">
    <source>
        <dbReference type="ARBA" id="ARBA00022763"/>
    </source>
</evidence>
<dbReference type="Pfam" id="PF06420">
    <property type="entry name" value="Mgm101p"/>
    <property type="match status" value="1"/>
</dbReference>
<keyword evidence="8" id="KW-0234">DNA repair</keyword>
<sequence length="318" mass="34367">MLSQPVLRGMRALATKPYVPKTTSAKAASTTSYTSKVTAVGRVTPVKAAAAPGASSYTKSDFSTARSVSAQKSFSASPVAAAASSSSSPYPPYSDDSLPGSAYNKPSPKIGGDNGQASSREAFATNDSGLKDAVIGEAGAEDGQDWTKSFSGMAIEPFEKEVAEILMQPLSSDDIEIKPDGLLYLPEIKYRRILNKAFGPGGWGLAPRSDHSISPKTISREYALICRGRFVSTARGEQDYFDPSNLATATEGCKSNALMRCCKDLGIASELWDPSFIRKFKAKYCEEQFVEHAVTKKKKKLWKRKDSPDFEYPYSKSK</sequence>
<dbReference type="PANTHER" id="PTHR31404">
    <property type="entry name" value="MITOCHONDRIAL GENOME MAINTENANCE PROTEIN MGM101"/>
    <property type="match status" value="1"/>
</dbReference>
<evidence type="ECO:0000256" key="3">
    <source>
        <dbReference type="ARBA" id="ARBA00013628"/>
    </source>
</evidence>
<evidence type="ECO:0000256" key="5">
    <source>
        <dbReference type="ARBA" id="ARBA00022946"/>
    </source>
</evidence>
<evidence type="ECO:0000313" key="11">
    <source>
        <dbReference type="EMBL" id="KAF9960705.1"/>
    </source>
</evidence>
<dbReference type="GO" id="GO:0000262">
    <property type="term" value="C:mitochondrial chromosome"/>
    <property type="evidence" value="ECO:0007669"/>
    <property type="project" value="InterPro"/>
</dbReference>
<organism evidence="11 12">
    <name type="scientific">Mortierella alpina</name>
    <name type="common">Oleaginous fungus</name>
    <name type="synonym">Mortierella renispora</name>
    <dbReference type="NCBI Taxonomy" id="64518"/>
    <lineage>
        <taxon>Eukaryota</taxon>
        <taxon>Fungi</taxon>
        <taxon>Fungi incertae sedis</taxon>
        <taxon>Mucoromycota</taxon>
        <taxon>Mortierellomycotina</taxon>
        <taxon>Mortierellomycetes</taxon>
        <taxon>Mortierellales</taxon>
        <taxon>Mortierellaceae</taxon>
        <taxon>Mortierella</taxon>
    </lineage>
</organism>
<feature type="region of interest" description="Disordered" evidence="10">
    <location>
        <begin position="82"/>
        <end position="120"/>
    </location>
</feature>
<comment type="subcellular location">
    <subcellularLocation>
        <location evidence="1">Mitochondrion matrix</location>
        <location evidence="1">Mitochondrion nucleoid</location>
    </subcellularLocation>
</comment>
<evidence type="ECO:0000256" key="10">
    <source>
        <dbReference type="SAM" id="MobiDB-lite"/>
    </source>
</evidence>
<comment type="similarity">
    <text evidence="2">Belongs to the MGM101 family.</text>
</comment>
<keyword evidence="9" id="KW-1135">Mitochondrion nucleoid</keyword>